<feature type="region of interest" description="Disordered" evidence="1">
    <location>
        <begin position="1"/>
        <end position="20"/>
    </location>
</feature>
<protein>
    <submittedName>
        <fullName evidence="2">Uncharacterized protein</fullName>
    </submittedName>
</protein>
<evidence type="ECO:0000313" key="2">
    <source>
        <dbReference type="EMBL" id="DAE01320.1"/>
    </source>
</evidence>
<proteinExistence type="predicted"/>
<accession>A0A8S5P3W8</accession>
<dbReference type="EMBL" id="BK015323">
    <property type="protein sequence ID" value="DAE01320.1"/>
    <property type="molecule type" value="Genomic_DNA"/>
</dbReference>
<evidence type="ECO:0000256" key="1">
    <source>
        <dbReference type="SAM" id="MobiDB-lite"/>
    </source>
</evidence>
<reference evidence="2" key="1">
    <citation type="journal article" date="2021" name="Proc. Natl. Acad. Sci. U.S.A.">
        <title>A Catalog of Tens of Thousands of Viruses from Human Metagenomes Reveals Hidden Associations with Chronic Diseases.</title>
        <authorList>
            <person name="Tisza M.J."/>
            <person name="Buck C.B."/>
        </authorList>
    </citation>
    <scope>NUCLEOTIDE SEQUENCE</scope>
    <source>
        <strain evidence="2">CtJcm18</strain>
    </source>
</reference>
<name>A0A8S5P3W8_9CAUD</name>
<organism evidence="2">
    <name type="scientific">Siphoviridae sp. ctJcm18</name>
    <dbReference type="NCBI Taxonomy" id="2825433"/>
    <lineage>
        <taxon>Viruses</taxon>
        <taxon>Duplodnaviria</taxon>
        <taxon>Heunggongvirae</taxon>
        <taxon>Uroviricota</taxon>
        <taxon>Caudoviricetes</taxon>
    </lineage>
</organism>
<sequence>MSVQVKSLGSSPALQSRTVTPSSFTQYLIPQSGYDGLSQVTINRDSNLKSSNIKSGTSIFGIIGNYIGSGY</sequence>